<proteinExistence type="predicted"/>
<dbReference type="KEGG" id="ndi:NDAI_0A05090"/>
<dbReference type="AlphaFoldDB" id="G0W4C6"/>
<keyword evidence="2" id="KW-1185">Reference proteome</keyword>
<accession>G0W4C6</accession>
<sequence>MCPLPAHCLASSQVPSVRVRVCVPSSIRDEMHCAEDKYVQKSLAQDTVYSDDQAKAPPELLGKPPPVASLSVLCTRPKESSYIKYVRLISNNVMYVMVHPPSVTAAHFRRPFPGGDLTQPVLQDYPQAKQARNQIRKQTSNFSFPFPFPFPFFFFPFFAPETSVLDFPFVSVSLCHP</sequence>
<organism evidence="1 2">
    <name type="scientific">Naumovozyma dairenensis (strain ATCC 10597 / BCRC 20456 / CBS 421 / NBRC 0211 / NRRL Y-12639)</name>
    <name type="common">Saccharomyces dairenensis</name>
    <dbReference type="NCBI Taxonomy" id="1071378"/>
    <lineage>
        <taxon>Eukaryota</taxon>
        <taxon>Fungi</taxon>
        <taxon>Dikarya</taxon>
        <taxon>Ascomycota</taxon>
        <taxon>Saccharomycotina</taxon>
        <taxon>Saccharomycetes</taxon>
        <taxon>Saccharomycetales</taxon>
        <taxon>Saccharomycetaceae</taxon>
        <taxon>Naumovozyma</taxon>
    </lineage>
</organism>
<name>G0W4C6_NAUDC</name>
<dbReference type="HOGENOM" id="CLU_1518277_0_0_1"/>
<gene>
    <name evidence="1" type="primary">NDAI0A05090</name>
    <name evidence="1" type="ordered locus">NDAI_0A05090</name>
</gene>
<dbReference type="EMBL" id="HE580267">
    <property type="protein sequence ID" value="CCD22664.1"/>
    <property type="molecule type" value="Genomic_DNA"/>
</dbReference>
<dbReference type="RefSeq" id="XP_003667907.1">
    <property type="nucleotide sequence ID" value="XM_003667859.1"/>
</dbReference>
<dbReference type="Proteomes" id="UP000000689">
    <property type="component" value="Chromosome 1"/>
</dbReference>
<protein>
    <submittedName>
        <fullName evidence="1">Uncharacterized protein</fullName>
    </submittedName>
</protein>
<evidence type="ECO:0000313" key="2">
    <source>
        <dbReference type="Proteomes" id="UP000000689"/>
    </source>
</evidence>
<reference evidence="1 2" key="1">
    <citation type="journal article" date="2011" name="Proc. Natl. Acad. Sci. U.S.A.">
        <title>Evolutionary erosion of yeast sex chromosomes by mating-type switching accidents.</title>
        <authorList>
            <person name="Gordon J.L."/>
            <person name="Armisen D."/>
            <person name="Proux-Wera E."/>
            <person name="Oheigeartaigh S.S."/>
            <person name="Byrne K.P."/>
            <person name="Wolfe K.H."/>
        </authorList>
    </citation>
    <scope>NUCLEOTIDE SEQUENCE [LARGE SCALE GENOMIC DNA]</scope>
    <source>
        <strain evidence="2">ATCC 10597 / BCRC 20456 / CBS 421 / NBRC 0211 / NRRL Y-12639</strain>
    </source>
</reference>
<dbReference type="GeneID" id="11493415"/>
<evidence type="ECO:0000313" key="1">
    <source>
        <dbReference type="EMBL" id="CCD22664.1"/>
    </source>
</evidence>